<comment type="similarity">
    <text evidence="2 7">Belongs to the TCP-1 chaperonin family.</text>
</comment>
<dbReference type="HOGENOM" id="CLU_008891_0_1_1"/>
<dbReference type="InterPro" id="IPR017998">
    <property type="entry name" value="Chaperone_TCP-1"/>
</dbReference>
<name>T0KY74_9MICR</name>
<sequence length="266" mass="30163">MNIESVDEYKKVVDTEWNLIKDKLDRIIESGANVVLSSKPVGDYATQYFAKHNVFSAGRVSKEDLVRITKAFGGHILSSTSYLKNCLSTCDLFEERQIGKERYNYFENKNVNELNACTLILRGPGDEILNEVERSINDALHVIKTVYEHQEVVTGGGSCEMMLSKYLKHICTKYNDKKYFICKAISQSFEKIPQVLTKNFGLDSTIIMPLLRKNDSSKFNGVSIQGIDDMKRLCVYEPLQTKRNIIKSAFDYACVVCMIDSTIVCG</sequence>
<keyword evidence="9" id="KW-1185">Reference proteome</keyword>
<protein>
    <submittedName>
        <fullName evidence="8">T-complex protein eta subunit</fullName>
    </submittedName>
</protein>
<evidence type="ECO:0000256" key="6">
    <source>
        <dbReference type="ARBA" id="ARBA00023186"/>
    </source>
</evidence>
<keyword evidence="6 7" id="KW-0143">Chaperone</keyword>
<dbReference type="AlphaFoldDB" id="T0KY74"/>
<dbReference type="Gene3D" id="1.10.560.10">
    <property type="entry name" value="GroEL-like equatorial domain"/>
    <property type="match status" value="1"/>
</dbReference>
<dbReference type="SUPFAM" id="SSF52029">
    <property type="entry name" value="GroEL apical domain-like"/>
    <property type="match status" value="1"/>
</dbReference>
<comment type="function">
    <text evidence="1">Molecular chaperone; assists the folding of proteins upon ATP hydrolysis.</text>
</comment>
<organism evidence="8 9">
    <name type="scientific">Vairimorpha apis BRL 01</name>
    <dbReference type="NCBI Taxonomy" id="1037528"/>
    <lineage>
        <taxon>Eukaryota</taxon>
        <taxon>Fungi</taxon>
        <taxon>Fungi incertae sedis</taxon>
        <taxon>Microsporidia</taxon>
        <taxon>Nosematidae</taxon>
        <taxon>Vairimorpha</taxon>
    </lineage>
</organism>
<dbReference type="PANTHER" id="PTHR11353">
    <property type="entry name" value="CHAPERONIN"/>
    <property type="match status" value="1"/>
</dbReference>
<dbReference type="GO" id="GO:0005524">
    <property type="term" value="F:ATP binding"/>
    <property type="evidence" value="ECO:0007669"/>
    <property type="project" value="UniProtKB-KW"/>
</dbReference>
<keyword evidence="4 7" id="KW-0547">Nucleotide-binding</keyword>
<dbReference type="Proteomes" id="UP000053780">
    <property type="component" value="Unassembled WGS sequence"/>
</dbReference>
<dbReference type="Pfam" id="PF00118">
    <property type="entry name" value="Cpn60_TCP1"/>
    <property type="match status" value="1"/>
</dbReference>
<evidence type="ECO:0000256" key="4">
    <source>
        <dbReference type="ARBA" id="ARBA00022741"/>
    </source>
</evidence>
<proteinExistence type="inferred from homology"/>
<dbReference type="GO" id="GO:0140662">
    <property type="term" value="F:ATP-dependent protein folding chaperone"/>
    <property type="evidence" value="ECO:0007669"/>
    <property type="project" value="InterPro"/>
</dbReference>
<dbReference type="SUPFAM" id="SSF48592">
    <property type="entry name" value="GroEL equatorial domain-like"/>
    <property type="match status" value="1"/>
</dbReference>
<comment type="subunit">
    <text evidence="3">Component of the T-complex protein 1 (TCP1) complex.</text>
</comment>
<accession>T0KY74</accession>
<dbReference type="InterPro" id="IPR002423">
    <property type="entry name" value="Cpn60/GroEL/TCP-1"/>
</dbReference>
<dbReference type="PRINTS" id="PR00304">
    <property type="entry name" value="TCOMPLEXTCP1"/>
</dbReference>
<evidence type="ECO:0000313" key="9">
    <source>
        <dbReference type="Proteomes" id="UP000053780"/>
    </source>
</evidence>
<dbReference type="InterPro" id="IPR027413">
    <property type="entry name" value="GROEL-like_equatorial_sf"/>
</dbReference>
<evidence type="ECO:0000256" key="3">
    <source>
        <dbReference type="ARBA" id="ARBA00011381"/>
    </source>
</evidence>
<evidence type="ECO:0000256" key="1">
    <source>
        <dbReference type="ARBA" id="ARBA00002912"/>
    </source>
</evidence>
<evidence type="ECO:0000313" key="8">
    <source>
        <dbReference type="EMBL" id="EQB60312.1"/>
    </source>
</evidence>
<evidence type="ECO:0000256" key="5">
    <source>
        <dbReference type="ARBA" id="ARBA00022840"/>
    </source>
</evidence>
<dbReference type="InterPro" id="IPR027409">
    <property type="entry name" value="GroEL-like_apical_dom_sf"/>
</dbReference>
<dbReference type="Gene3D" id="3.50.7.10">
    <property type="entry name" value="GroEL"/>
    <property type="match status" value="1"/>
</dbReference>
<gene>
    <name evidence="8" type="ORF">NAPIS_ORF02123</name>
</gene>
<evidence type="ECO:0000256" key="2">
    <source>
        <dbReference type="ARBA" id="ARBA00008020"/>
    </source>
</evidence>
<dbReference type="EMBL" id="KE647308">
    <property type="protein sequence ID" value="EQB60312.1"/>
    <property type="molecule type" value="Genomic_DNA"/>
</dbReference>
<keyword evidence="5 7" id="KW-0067">ATP-binding</keyword>
<reference evidence="8 9" key="1">
    <citation type="journal article" date="2013" name="BMC Genomics">
        <title>Genome sequencing and comparative genomics of honey bee microsporidia, Nosema apis reveal novel insights into host-parasite interactions.</title>
        <authorList>
            <person name="Chen Yp."/>
            <person name="Pettis J.S."/>
            <person name="Zhao Y."/>
            <person name="Liu X."/>
            <person name="Tallon L.J."/>
            <person name="Sadzewicz L.D."/>
            <person name="Li R."/>
            <person name="Zheng H."/>
            <person name="Huang S."/>
            <person name="Zhang X."/>
            <person name="Hamilton M.C."/>
            <person name="Pernal S.F."/>
            <person name="Melathopoulos A.P."/>
            <person name="Yan X."/>
            <person name="Evans J.D."/>
        </authorList>
    </citation>
    <scope>NUCLEOTIDE SEQUENCE [LARGE SCALE GENOMIC DNA]</scope>
    <source>
        <strain evidence="8 9">BRL 01</strain>
    </source>
</reference>
<dbReference type="OrthoDB" id="10248520at2759"/>
<evidence type="ECO:0000256" key="7">
    <source>
        <dbReference type="RuleBase" id="RU004187"/>
    </source>
</evidence>
<dbReference type="VEuPathDB" id="MicrosporidiaDB:NAPIS_ORF02123"/>